<organism evidence="1">
    <name type="scientific">marine sediment metagenome</name>
    <dbReference type="NCBI Taxonomy" id="412755"/>
    <lineage>
        <taxon>unclassified sequences</taxon>
        <taxon>metagenomes</taxon>
        <taxon>ecological metagenomes</taxon>
    </lineage>
</organism>
<protein>
    <submittedName>
        <fullName evidence="1">Uncharacterized protein</fullName>
    </submittedName>
</protein>
<sequence length="420" mass="49292">MAKNPALNIPLKKYLEEVKDQVNLLWKLPTFINWREGQKLKAEDLIVINNSFLLRTDKKTSKNERYLCLKMKDDETYEIMIVRKKINTDFKKISSKSKESYELTNIEEEINEQFNELGKLVFILIGKKTHEEIIKKEIYHKSLKKITWDLSINKSFILDKANLSIKDPYSIGFLPSLYQFLSDNGIDSATIEKLSNKIEKGIKFLKKKAKTILEIPENNDFEDETLLSNFYKSIDSELKNYEEIKTNIVGNINEVLRISYNFLGDGIMLLKLIDDICDLKPLILWGTIYYHFLQNQKLMDIPSLVPGRKVDLKRYDEMIRVARNNSFHKITDFKRTLQIKLPEDAIKSTTLTIFSLYSDKSGNKLTYKDKEIVDVLKDFYRTEEIILPDEFWEKNYGVMKATNDIFKATSKVLRILVQKE</sequence>
<gene>
    <name evidence="1" type="ORF">LCGC14_2145310</name>
</gene>
<dbReference type="EMBL" id="LAZR01027216">
    <property type="protein sequence ID" value="KKL66405.1"/>
    <property type="molecule type" value="Genomic_DNA"/>
</dbReference>
<proteinExistence type="predicted"/>
<name>A0A0F9GA70_9ZZZZ</name>
<evidence type="ECO:0000313" key="1">
    <source>
        <dbReference type="EMBL" id="KKL66405.1"/>
    </source>
</evidence>
<dbReference type="AlphaFoldDB" id="A0A0F9GA70"/>
<accession>A0A0F9GA70</accession>
<reference evidence="1" key="1">
    <citation type="journal article" date="2015" name="Nature">
        <title>Complex archaea that bridge the gap between prokaryotes and eukaryotes.</title>
        <authorList>
            <person name="Spang A."/>
            <person name="Saw J.H."/>
            <person name="Jorgensen S.L."/>
            <person name="Zaremba-Niedzwiedzka K."/>
            <person name="Martijn J."/>
            <person name="Lind A.E."/>
            <person name="van Eijk R."/>
            <person name="Schleper C."/>
            <person name="Guy L."/>
            <person name="Ettema T.J."/>
        </authorList>
    </citation>
    <scope>NUCLEOTIDE SEQUENCE</scope>
</reference>
<comment type="caution">
    <text evidence="1">The sequence shown here is derived from an EMBL/GenBank/DDBJ whole genome shotgun (WGS) entry which is preliminary data.</text>
</comment>